<dbReference type="EMBL" id="JH793986">
    <property type="protein sequence ID" value="ELQ32669.1"/>
    <property type="molecule type" value="Genomic_DNA"/>
</dbReference>
<dbReference type="AlphaFoldDB" id="A0AA97NM33"/>
<evidence type="ECO:0000256" key="1">
    <source>
        <dbReference type="SAM" id="Phobius"/>
    </source>
</evidence>
<reference evidence="2" key="1">
    <citation type="journal article" date="2012" name="PLoS Genet.">
        <title>Comparative analysis of the genomes of two field isolates of the rice blast fungus Magnaporthe oryzae.</title>
        <authorList>
            <person name="Xue M."/>
            <person name="Yang J."/>
            <person name="Li Z."/>
            <person name="Hu S."/>
            <person name="Yao N."/>
            <person name="Dean R.A."/>
            <person name="Zhao W."/>
            <person name="Shen M."/>
            <person name="Zhang H."/>
            <person name="Li C."/>
            <person name="Liu L."/>
            <person name="Cao L."/>
            <person name="Xu X."/>
            <person name="Xing Y."/>
            <person name="Hsiang T."/>
            <person name="Zhang Z."/>
            <person name="Xu J.R."/>
            <person name="Peng Y.L."/>
        </authorList>
    </citation>
    <scope>NUCLEOTIDE SEQUENCE</scope>
    <source>
        <strain evidence="2">Y34</strain>
    </source>
</reference>
<dbReference type="Proteomes" id="UP000011086">
    <property type="component" value="Unassembled WGS sequence"/>
</dbReference>
<keyword evidence="1" id="KW-1133">Transmembrane helix</keyword>
<sequence>MSVRVLPRYLGVLVSQLLVSFGCITAGCVSIFGIIINAGWRWSSRVVIQLLMLVPQQPPVEIFASGHATEKGRARPAVKKPMQKKQLTHKLGPVDQHLLPASQVV</sequence>
<protein>
    <submittedName>
        <fullName evidence="2">Uncharacterized protein</fullName>
    </submittedName>
</protein>
<gene>
    <name evidence="2" type="ORF">OOU_Y34scaffold01075g25</name>
</gene>
<accession>A0AA97NM33</accession>
<feature type="transmembrane region" description="Helical" evidence="1">
    <location>
        <begin position="12"/>
        <end position="36"/>
    </location>
</feature>
<keyword evidence="1" id="KW-0812">Transmembrane</keyword>
<evidence type="ECO:0000313" key="2">
    <source>
        <dbReference type="EMBL" id="ELQ32669.1"/>
    </source>
</evidence>
<organism evidence="2">
    <name type="scientific">Pyricularia oryzae (strain Y34)</name>
    <name type="common">Rice blast fungus</name>
    <name type="synonym">Magnaporthe oryzae</name>
    <dbReference type="NCBI Taxonomy" id="1143189"/>
    <lineage>
        <taxon>Eukaryota</taxon>
        <taxon>Fungi</taxon>
        <taxon>Dikarya</taxon>
        <taxon>Ascomycota</taxon>
        <taxon>Pezizomycotina</taxon>
        <taxon>Sordariomycetes</taxon>
        <taxon>Sordariomycetidae</taxon>
        <taxon>Magnaporthales</taxon>
        <taxon>Pyriculariaceae</taxon>
        <taxon>Pyricularia</taxon>
    </lineage>
</organism>
<keyword evidence="1" id="KW-0472">Membrane</keyword>
<proteinExistence type="predicted"/>
<name>A0AA97NM33_PYRO3</name>
<dbReference type="PROSITE" id="PS51257">
    <property type="entry name" value="PROKAR_LIPOPROTEIN"/>
    <property type="match status" value="1"/>
</dbReference>